<evidence type="ECO:0000256" key="1">
    <source>
        <dbReference type="SAM" id="Phobius"/>
    </source>
</evidence>
<organism evidence="4 5">
    <name type="scientific">Azorhizobium oxalatiphilum</name>
    <dbReference type="NCBI Taxonomy" id="980631"/>
    <lineage>
        <taxon>Bacteria</taxon>
        <taxon>Pseudomonadati</taxon>
        <taxon>Pseudomonadota</taxon>
        <taxon>Alphaproteobacteria</taxon>
        <taxon>Hyphomicrobiales</taxon>
        <taxon>Xanthobacteraceae</taxon>
        <taxon>Azorhizobium</taxon>
    </lineage>
</organism>
<proteinExistence type="predicted"/>
<keyword evidence="1" id="KW-1133">Transmembrane helix</keyword>
<keyword evidence="5" id="KW-1185">Reference proteome</keyword>
<reference evidence="4" key="2">
    <citation type="submission" date="2020-09" db="EMBL/GenBank/DDBJ databases">
        <authorList>
            <person name="Sun Q."/>
            <person name="Sedlacek I."/>
        </authorList>
    </citation>
    <scope>NUCLEOTIDE SEQUENCE</scope>
    <source>
        <strain evidence="4">CCM 7897</strain>
    </source>
</reference>
<dbReference type="Pfam" id="PF09374">
    <property type="entry name" value="PG_binding_3"/>
    <property type="match status" value="1"/>
</dbReference>
<dbReference type="EMBL" id="BMCT01000001">
    <property type="protein sequence ID" value="GGF53266.1"/>
    <property type="molecule type" value="Genomic_DNA"/>
</dbReference>
<dbReference type="Proteomes" id="UP000606044">
    <property type="component" value="Unassembled WGS sequence"/>
</dbReference>
<evidence type="ECO:0000259" key="3">
    <source>
        <dbReference type="Pfam" id="PF09374"/>
    </source>
</evidence>
<keyword evidence="1" id="KW-0812">Transmembrane</keyword>
<dbReference type="Pfam" id="PF05838">
    <property type="entry name" value="Glyco_hydro_108"/>
    <property type="match status" value="1"/>
</dbReference>
<feature type="domain" description="Peptidoglycan binding" evidence="3">
    <location>
        <begin position="100"/>
        <end position="149"/>
    </location>
</feature>
<gene>
    <name evidence="4" type="ORF">GCM10007301_10920</name>
</gene>
<accession>A0A917F8G8</accession>
<sequence>MVASSFDAALSRVLVHEGGYSNHPADPGGPTMRGVIQRVYDAYRTGKGLNRRPVRQIEAAEIREIYRTQYWDAVRADDLPAGLDYVVFDGAVNSGPGQSAKWLQRGLGLGADGQVGAVTLAAARASTDLPGLVEAICDRRLAMLKSLSTWPVFGAGWGRRVAEVRRDGLAWVAAGTAEPVGGKARADKAVAGKAPAASAPPHATGLATGTAAGGALASAVSEAARQIAPFAGGSSTLALLFAGLTVLGVLVTLGGLVLMWRAGRKQAVRAAVLDLEAGAAGGGT</sequence>
<feature type="transmembrane region" description="Helical" evidence="1">
    <location>
        <begin position="237"/>
        <end position="260"/>
    </location>
</feature>
<evidence type="ECO:0000259" key="2">
    <source>
        <dbReference type="Pfam" id="PF05838"/>
    </source>
</evidence>
<evidence type="ECO:0000313" key="4">
    <source>
        <dbReference type="EMBL" id="GGF53266.1"/>
    </source>
</evidence>
<feature type="domain" description="TtsA-like Glycoside hydrolase family 108" evidence="2">
    <location>
        <begin position="11"/>
        <end position="95"/>
    </location>
</feature>
<evidence type="ECO:0000313" key="5">
    <source>
        <dbReference type="Proteomes" id="UP000606044"/>
    </source>
</evidence>
<reference evidence="4" key="1">
    <citation type="journal article" date="2014" name="Int. J. Syst. Evol. Microbiol.">
        <title>Complete genome sequence of Corynebacterium casei LMG S-19264T (=DSM 44701T), isolated from a smear-ripened cheese.</title>
        <authorList>
            <consortium name="US DOE Joint Genome Institute (JGI-PGF)"/>
            <person name="Walter F."/>
            <person name="Albersmeier A."/>
            <person name="Kalinowski J."/>
            <person name="Ruckert C."/>
        </authorList>
    </citation>
    <scope>NUCLEOTIDE SEQUENCE</scope>
    <source>
        <strain evidence="4">CCM 7897</strain>
    </source>
</reference>
<evidence type="ECO:0008006" key="6">
    <source>
        <dbReference type="Google" id="ProtNLM"/>
    </source>
</evidence>
<keyword evidence="1" id="KW-0472">Membrane</keyword>
<comment type="caution">
    <text evidence="4">The sequence shown here is derived from an EMBL/GenBank/DDBJ whole genome shotgun (WGS) entry which is preliminary data.</text>
</comment>
<dbReference type="RefSeq" id="WP_188576088.1">
    <property type="nucleotide sequence ID" value="NZ_BMCT01000001.1"/>
</dbReference>
<name>A0A917F8G8_9HYPH</name>
<protein>
    <recommendedName>
        <fullName evidence="6">N-acetylmuramidase</fullName>
    </recommendedName>
</protein>
<dbReference type="CDD" id="cd13926">
    <property type="entry name" value="N-acetylmuramidase_GH108"/>
    <property type="match status" value="1"/>
</dbReference>
<dbReference type="AlphaFoldDB" id="A0A917F8G8"/>
<dbReference type="SUPFAM" id="SSF53955">
    <property type="entry name" value="Lysozyme-like"/>
    <property type="match status" value="1"/>
</dbReference>
<dbReference type="InterPro" id="IPR023346">
    <property type="entry name" value="Lysozyme-like_dom_sf"/>
</dbReference>
<dbReference type="InterPro" id="IPR018537">
    <property type="entry name" value="Peptidoglycan-bd_3"/>
</dbReference>
<dbReference type="InterPro" id="IPR008565">
    <property type="entry name" value="TtsA-like_GH18_dom"/>
</dbReference>
<dbReference type="Gene3D" id="1.20.141.10">
    <property type="entry name" value="Chitosanase, subunit A, domain 1"/>
    <property type="match status" value="1"/>
</dbReference>